<name>A0A1G5I158_9FIRM</name>
<keyword evidence="5 10" id="KW-0067">ATP-binding</keyword>
<dbReference type="Pfam" id="PF00005">
    <property type="entry name" value="ABC_tran"/>
    <property type="match status" value="1"/>
</dbReference>
<evidence type="ECO:0000259" key="9">
    <source>
        <dbReference type="PROSITE" id="PS50893"/>
    </source>
</evidence>
<dbReference type="RefSeq" id="WP_091543273.1">
    <property type="nucleotide sequence ID" value="NZ_FMUS01000013.1"/>
</dbReference>
<dbReference type="InterPro" id="IPR045865">
    <property type="entry name" value="ACT-like_dom_sf"/>
</dbReference>
<dbReference type="PANTHER" id="PTHR43166:SF30">
    <property type="entry name" value="METHIONINE IMPORT ATP-BINDING PROTEIN METN"/>
    <property type="match status" value="1"/>
</dbReference>
<dbReference type="Proteomes" id="UP000198636">
    <property type="component" value="Unassembled WGS sequence"/>
</dbReference>
<keyword evidence="2" id="KW-0813">Transport</keyword>
<evidence type="ECO:0000256" key="3">
    <source>
        <dbReference type="ARBA" id="ARBA00022475"/>
    </source>
</evidence>
<dbReference type="GO" id="GO:0005886">
    <property type="term" value="C:plasma membrane"/>
    <property type="evidence" value="ECO:0007669"/>
    <property type="project" value="UniProtKB-ARBA"/>
</dbReference>
<comment type="similarity">
    <text evidence="1">Belongs to the ABC transporter superfamily.</text>
</comment>
<dbReference type="GO" id="GO:0005524">
    <property type="term" value="F:ATP binding"/>
    <property type="evidence" value="ECO:0007669"/>
    <property type="project" value="UniProtKB-KW"/>
</dbReference>
<dbReference type="SMART" id="SM00930">
    <property type="entry name" value="NIL"/>
    <property type="match status" value="1"/>
</dbReference>
<dbReference type="GO" id="GO:0016887">
    <property type="term" value="F:ATP hydrolysis activity"/>
    <property type="evidence" value="ECO:0007669"/>
    <property type="project" value="InterPro"/>
</dbReference>
<dbReference type="PANTHER" id="PTHR43166">
    <property type="entry name" value="AMINO ACID IMPORT ATP-BINDING PROTEIN"/>
    <property type="match status" value="1"/>
</dbReference>
<dbReference type="InterPro" id="IPR003439">
    <property type="entry name" value="ABC_transporter-like_ATP-bd"/>
</dbReference>
<dbReference type="Gene3D" id="3.30.70.260">
    <property type="match status" value="1"/>
</dbReference>
<dbReference type="FunFam" id="3.40.50.300:FF:000056">
    <property type="entry name" value="Cell division ATP-binding protein FtsE"/>
    <property type="match status" value="1"/>
</dbReference>
<dbReference type="OrthoDB" id="9804199at2"/>
<evidence type="ECO:0000256" key="7">
    <source>
        <dbReference type="ARBA" id="ARBA00022970"/>
    </source>
</evidence>
<evidence type="ECO:0000313" key="11">
    <source>
        <dbReference type="Proteomes" id="UP000198636"/>
    </source>
</evidence>
<dbReference type="SMART" id="SM00382">
    <property type="entry name" value="AAA"/>
    <property type="match status" value="1"/>
</dbReference>
<keyword evidence="6" id="KW-1278">Translocase</keyword>
<sequence length="354" mass="38956">MILLDNLSKTYESKKVSVGALKNVTLKIEKGDMFGIIGYSGAGKSTLIRCINLLERPDSGKVVINDIDITALSPKSLRKQREKIGMIFQHFNLMNRRNVFDNVAYPLKGKGLNKVQIEEKVIKLLELVGIKDKVYSYPSQLSGGQKQRVAIARALANDPEVLLCDEATSALDPQNTRAILNLLKDINQKLNLTVVIITHQMEVVKEVCNRVAVMENGEVVEKGSILDIFSNPKRGITKEFVANTMGYDNLEDVINQGFLKNSSSYELTVKISFVGQAAGQAFISKISIDYGILANILFGSIESLQGVSFGSLIVSFSGNSAKIHEAIEFLEENNIKVEVLKENGIIKSNNAQCS</sequence>
<proteinExistence type="inferred from homology"/>
<reference evidence="10 11" key="1">
    <citation type="submission" date="2016-10" db="EMBL/GenBank/DDBJ databases">
        <authorList>
            <person name="de Groot N.N."/>
        </authorList>
    </citation>
    <scope>NUCLEOTIDE SEQUENCE [LARGE SCALE GENOMIC DNA]</scope>
    <source>
        <strain evidence="10 11">DSM 18978</strain>
    </source>
</reference>
<dbReference type="CDD" id="cd03258">
    <property type="entry name" value="ABC_MetN_methionine_transporter"/>
    <property type="match status" value="1"/>
</dbReference>
<dbReference type="InterPro" id="IPR050086">
    <property type="entry name" value="MetN_ABC_transporter-like"/>
</dbReference>
<dbReference type="InterPro" id="IPR003593">
    <property type="entry name" value="AAA+_ATPase"/>
</dbReference>
<dbReference type="AlphaFoldDB" id="A0A1G5I158"/>
<accession>A0A1G5I158</accession>
<dbReference type="InterPro" id="IPR018449">
    <property type="entry name" value="NIL_domain"/>
</dbReference>
<dbReference type="Pfam" id="PF09383">
    <property type="entry name" value="NIL"/>
    <property type="match status" value="1"/>
</dbReference>
<feature type="domain" description="ABC transporter" evidence="9">
    <location>
        <begin position="2"/>
        <end position="241"/>
    </location>
</feature>
<dbReference type="SUPFAM" id="SSF52540">
    <property type="entry name" value="P-loop containing nucleoside triphosphate hydrolases"/>
    <property type="match status" value="1"/>
</dbReference>
<dbReference type="PROSITE" id="PS50893">
    <property type="entry name" value="ABC_TRANSPORTER_2"/>
    <property type="match status" value="1"/>
</dbReference>
<gene>
    <name evidence="10" type="ORF">SAMN03080606_02204</name>
</gene>
<keyword evidence="4" id="KW-0547">Nucleotide-binding</keyword>
<organism evidence="10 11">
    <name type="scientific">Alkaliphilus peptidifermentans DSM 18978</name>
    <dbReference type="NCBI Taxonomy" id="1120976"/>
    <lineage>
        <taxon>Bacteria</taxon>
        <taxon>Bacillati</taxon>
        <taxon>Bacillota</taxon>
        <taxon>Clostridia</taxon>
        <taxon>Peptostreptococcales</taxon>
        <taxon>Natronincolaceae</taxon>
        <taxon>Alkaliphilus</taxon>
    </lineage>
</organism>
<dbReference type="Gene3D" id="3.40.50.300">
    <property type="entry name" value="P-loop containing nucleotide triphosphate hydrolases"/>
    <property type="match status" value="1"/>
</dbReference>
<dbReference type="STRING" id="1120976.SAMN03080606_02204"/>
<keyword evidence="3" id="KW-1003">Cell membrane</keyword>
<evidence type="ECO:0000313" key="10">
    <source>
        <dbReference type="EMBL" id="SCY69865.1"/>
    </source>
</evidence>
<keyword evidence="11" id="KW-1185">Reference proteome</keyword>
<evidence type="ECO:0000256" key="2">
    <source>
        <dbReference type="ARBA" id="ARBA00022448"/>
    </source>
</evidence>
<evidence type="ECO:0000256" key="6">
    <source>
        <dbReference type="ARBA" id="ARBA00022967"/>
    </source>
</evidence>
<dbReference type="EMBL" id="FMUS01000013">
    <property type="protein sequence ID" value="SCY69865.1"/>
    <property type="molecule type" value="Genomic_DNA"/>
</dbReference>
<evidence type="ECO:0000256" key="8">
    <source>
        <dbReference type="ARBA" id="ARBA00023136"/>
    </source>
</evidence>
<dbReference type="GO" id="GO:0006865">
    <property type="term" value="P:amino acid transport"/>
    <property type="evidence" value="ECO:0007669"/>
    <property type="project" value="UniProtKB-KW"/>
</dbReference>
<dbReference type="InterPro" id="IPR027417">
    <property type="entry name" value="P-loop_NTPase"/>
</dbReference>
<keyword evidence="8" id="KW-0472">Membrane</keyword>
<protein>
    <submittedName>
        <fullName evidence="10">D-methionine transport system ATP-binding protein</fullName>
    </submittedName>
</protein>
<dbReference type="SUPFAM" id="SSF55021">
    <property type="entry name" value="ACT-like"/>
    <property type="match status" value="1"/>
</dbReference>
<evidence type="ECO:0000256" key="4">
    <source>
        <dbReference type="ARBA" id="ARBA00022741"/>
    </source>
</evidence>
<dbReference type="PROSITE" id="PS00211">
    <property type="entry name" value="ABC_TRANSPORTER_1"/>
    <property type="match status" value="1"/>
</dbReference>
<evidence type="ECO:0000256" key="1">
    <source>
        <dbReference type="ARBA" id="ARBA00005417"/>
    </source>
</evidence>
<evidence type="ECO:0000256" key="5">
    <source>
        <dbReference type="ARBA" id="ARBA00022840"/>
    </source>
</evidence>
<dbReference type="InterPro" id="IPR041701">
    <property type="entry name" value="MetN_ABC"/>
</dbReference>
<dbReference type="InterPro" id="IPR017871">
    <property type="entry name" value="ABC_transporter-like_CS"/>
</dbReference>
<keyword evidence="7" id="KW-0029">Amino-acid transport</keyword>